<dbReference type="PANTHER" id="PTHR12080">
    <property type="entry name" value="SIGNALING LYMPHOCYTIC ACTIVATION MOLECULE"/>
    <property type="match status" value="1"/>
</dbReference>
<protein>
    <recommendedName>
        <fullName evidence="8">Ig-like domain-containing protein</fullName>
    </recommendedName>
</protein>
<reference evidence="9" key="2">
    <citation type="submission" date="2021-03" db="UniProtKB">
        <authorList>
            <consortium name="Ensembl"/>
        </authorList>
    </citation>
    <scope>IDENTIFICATION</scope>
</reference>
<feature type="transmembrane region" description="Helical" evidence="6">
    <location>
        <begin position="215"/>
        <end position="239"/>
    </location>
</feature>
<dbReference type="InParanoid" id="A0A803K6B0"/>
<evidence type="ECO:0000256" key="1">
    <source>
        <dbReference type="ARBA" id="ARBA00004370"/>
    </source>
</evidence>
<keyword evidence="2 7" id="KW-0732">Signal</keyword>
<proteinExistence type="predicted"/>
<dbReference type="AlphaFoldDB" id="A0A803K6B0"/>
<keyword evidence="6" id="KW-1133">Transmembrane helix</keyword>
<dbReference type="Ensembl" id="ENSXETT00000122312">
    <property type="protein sequence ID" value="ENSXETP00000115854"/>
    <property type="gene ID" value="ENSXETG00000039673"/>
</dbReference>
<reference evidence="9" key="1">
    <citation type="journal article" date="2010" name="Science">
        <title>The genome of the Western clawed frog Xenopus tropicalis.</title>
        <authorList>
            <person name="Hellsten U."/>
            <person name="Harland R.M."/>
            <person name="Gilchrist M.J."/>
            <person name="Hendrix D."/>
            <person name="Jurka J."/>
            <person name="Kapitonov V."/>
            <person name="Ovcharenko I."/>
            <person name="Putnam N.H."/>
            <person name="Shu S."/>
            <person name="Taher L."/>
            <person name="Blitz I.L."/>
            <person name="Blumberg B."/>
            <person name="Dichmann D.S."/>
            <person name="Dubchak I."/>
            <person name="Amaya E."/>
            <person name="Detter J.C."/>
            <person name="Fletcher R."/>
            <person name="Gerhard D.S."/>
            <person name="Goodstein D."/>
            <person name="Graves T."/>
            <person name="Grigoriev I.V."/>
            <person name="Grimwood J."/>
            <person name="Kawashima T."/>
            <person name="Lindquist E."/>
            <person name="Lucas S.M."/>
            <person name="Mead P.E."/>
            <person name="Mitros T."/>
            <person name="Ogino H."/>
            <person name="Ohta Y."/>
            <person name="Poliakov A.V."/>
            <person name="Pollet N."/>
            <person name="Robert J."/>
            <person name="Salamov A."/>
            <person name="Sater A.K."/>
            <person name="Schmutz J."/>
            <person name="Terry A."/>
            <person name="Vize P.D."/>
            <person name="Warren W.C."/>
            <person name="Wells D."/>
            <person name="Wills A."/>
            <person name="Wilson R.K."/>
            <person name="Zimmerman L.B."/>
            <person name="Zorn A.M."/>
            <person name="Grainger R."/>
            <person name="Grammer T."/>
            <person name="Khokha M.K."/>
            <person name="Richardson P.M."/>
            <person name="Rokhsar D.S."/>
        </authorList>
    </citation>
    <scope>NUCLEOTIDE SEQUENCE [LARGE SCALE GENOMIC DNA]</scope>
    <source>
        <strain evidence="9">Nigerian</strain>
    </source>
</reference>
<dbReference type="FunCoup" id="A0A803K6B0">
    <property type="interactions" value="572"/>
</dbReference>
<dbReference type="GeneTree" id="ENSGT01030000234540"/>
<comment type="subcellular location">
    <subcellularLocation>
        <location evidence="1">Membrane</location>
    </subcellularLocation>
</comment>
<evidence type="ECO:0000256" key="2">
    <source>
        <dbReference type="ARBA" id="ARBA00022729"/>
    </source>
</evidence>
<keyword evidence="3 6" id="KW-0472">Membrane</keyword>
<dbReference type="SUPFAM" id="SSF48726">
    <property type="entry name" value="Immunoglobulin"/>
    <property type="match status" value="2"/>
</dbReference>
<evidence type="ECO:0000256" key="7">
    <source>
        <dbReference type="SAM" id="SignalP"/>
    </source>
</evidence>
<evidence type="ECO:0000259" key="8">
    <source>
        <dbReference type="PROSITE" id="PS50835"/>
    </source>
</evidence>
<dbReference type="PANTHER" id="PTHR12080:SF133">
    <property type="entry name" value="SLAM FAMILY MEMBER 9"/>
    <property type="match status" value="1"/>
</dbReference>
<dbReference type="GO" id="GO:0016020">
    <property type="term" value="C:membrane"/>
    <property type="evidence" value="ECO:0007669"/>
    <property type="project" value="UniProtKB-SubCell"/>
</dbReference>
<dbReference type="InterPro" id="IPR007110">
    <property type="entry name" value="Ig-like_dom"/>
</dbReference>
<feature type="chain" id="PRO_5030882711" description="Ig-like domain-containing protein" evidence="7">
    <location>
        <begin position="21"/>
        <end position="400"/>
    </location>
</feature>
<dbReference type="InterPro" id="IPR015631">
    <property type="entry name" value="CD2/SLAM_rcpt"/>
</dbReference>
<organism evidence="9">
    <name type="scientific">Xenopus tropicalis</name>
    <name type="common">Western clawed frog</name>
    <name type="synonym">Silurana tropicalis</name>
    <dbReference type="NCBI Taxonomy" id="8364"/>
    <lineage>
        <taxon>Eukaryota</taxon>
        <taxon>Metazoa</taxon>
        <taxon>Chordata</taxon>
        <taxon>Craniata</taxon>
        <taxon>Vertebrata</taxon>
        <taxon>Euteleostomi</taxon>
        <taxon>Amphibia</taxon>
        <taxon>Batrachia</taxon>
        <taxon>Anura</taxon>
        <taxon>Pipoidea</taxon>
        <taxon>Pipidae</taxon>
        <taxon>Xenopodinae</taxon>
        <taxon>Xenopus</taxon>
        <taxon>Silurana</taxon>
    </lineage>
</organism>
<dbReference type="InterPro" id="IPR013783">
    <property type="entry name" value="Ig-like_fold"/>
</dbReference>
<dbReference type="PROSITE" id="PS50835">
    <property type="entry name" value="IG_LIKE"/>
    <property type="match status" value="1"/>
</dbReference>
<evidence type="ECO:0000256" key="3">
    <source>
        <dbReference type="ARBA" id="ARBA00023136"/>
    </source>
</evidence>
<name>A0A803K6B0_XENTR</name>
<keyword evidence="6" id="KW-0812">Transmembrane</keyword>
<keyword evidence="4" id="KW-0325">Glycoprotein</keyword>
<evidence type="ECO:0000313" key="9">
    <source>
        <dbReference type="Ensembl" id="ENSXETP00000115854"/>
    </source>
</evidence>
<dbReference type="Gene3D" id="2.60.40.10">
    <property type="entry name" value="Immunoglobulins"/>
    <property type="match status" value="2"/>
</dbReference>
<feature type="domain" description="Ig-like" evidence="8">
    <location>
        <begin position="137"/>
        <end position="201"/>
    </location>
</feature>
<sequence length="400" mass="44611">MSLGYWKLLALTLLPCSVYAGSCGPIRNITRKVGGTATLPVEPTGDREIAWRFIIGTSGNLFAETKPNSPISLRDSQYQGRIDSTTDGSLIFTHLTKKDQGTYSTDIPQTNCDQYYSLRVYKSLVAEDIQIHHNRSGSGSCNIILSCTVNEEDVTITWSHRDRTDTEGPGPTLHVYNESDGAYTCTARNPVSSASRGLKLSDICNKGTDQNPLEYLHYLIGLILALLIVFTISAILFFVRKRRKKPDYQNTAGEMEGQSIYSQVEDVNIYPANTPQRRTNTSLTIYSQVHAEKGPERNLKNGATAKVNAETEYSVVCHPTQGPERNQKNGATAKVNAETEYSVVCHPTQEKNNPKKKPRKQKGQEQQMDPEPFYEQVTFPQAPITANEDVFTKYEVIKKS</sequence>
<accession>A0A803K6B0</accession>
<feature type="region of interest" description="Disordered" evidence="5">
    <location>
        <begin position="344"/>
        <end position="373"/>
    </location>
</feature>
<feature type="signal peptide" evidence="7">
    <location>
        <begin position="1"/>
        <end position="20"/>
    </location>
</feature>
<evidence type="ECO:0000256" key="5">
    <source>
        <dbReference type="SAM" id="MobiDB-lite"/>
    </source>
</evidence>
<dbReference type="InterPro" id="IPR036179">
    <property type="entry name" value="Ig-like_dom_sf"/>
</dbReference>
<evidence type="ECO:0000256" key="4">
    <source>
        <dbReference type="ARBA" id="ARBA00023180"/>
    </source>
</evidence>
<evidence type="ECO:0000256" key="6">
    <source>
        <dbReference type="SAM" id="Phobius"/>
    </source>
</evidence>